<dbReference type="InterPro" id="IPR036397">
    <property type="entry name" value="RNaseH_sf"/>
</dbReference>
<dbReference type="AlphaFoldDB" id="A0A9P0JWG3"/>
<dbReference type="InterPro" id="IPR004875">
    <property type="entry name" value="DDE_SF_endonuclease_dom"/>
</dbReference>
<feature type="domain" description="DDE-1" evidence="2">
    <location>
        <begin position="109"/>
        <end position="200"/>
    </location>
</feature>
<dbReference type="Gene3D" id="3.30.420.10">
    <property type="entry name" value="Ribonuclease H-like superfamily/Ribonuclease H"/>
    <property type="match status" value="1"/>
</dbReference>
<sequence>MFRFMNRHNFSLRTPEQTSLSRATSFNKTNVEAFLKNFREIKERYNLQSNDIYNLDESGVTTVHKPPEVLAIKETRNVGQMTSAERGTLVTVVGIIGATAGSKGGASPSGWMNSQLFLPVLQHFVQNERPPKEHPKLIILDNHESHLDIAALNFAKQNGILLLTLPPHCSHTLQPLDLAVFGPFKKYYGASCDRWMVNHAGKPITIYDIGSLVGEAFLQAFTPTNICSGFRAAGIEPFNDQIFSDEEFLSSYVTDRPGKTSEEEAPQAGSSQDNTSLPKPIQHGMTDPVLSQFQLSKYQESQAGPSQAESSSTAKLQTEKSQTKPTLSSIEIKKPTLQIITPEQIRPHPKAGERKSTIRRKKGKSLILIDTPVKENSMYSMEEARLREEKAHKKQNN</sequence>
<evidence type="ECO:0000256" key="1">
    <source>
        <dbReference type="SAM" id="MobiDB-lite"/>
    </source>
</evidence>
<dbReference type="EMBL" id="CAKOFQ010006703">
    <property type="protein sequence ID" value="CAH1962654.1"/>
    <property type="molecule type" value="Genomic_DNA"/>
</dbReference>
<evidence type="ECO:0000313" key="3">
    <source>
        <dbReference type="EMBL" id="CAH1962654.1"/>
    </source>
</evidence>
<dbReference type="PANTHER" id="PTHR19303:SF71">
    <property type="entry name" value="ZINC FINGER PHD-TYPE DOMAIN-CONTAINING PROTEIN"/>
    <property type="match status" value="1"/>
</dbReference>
<organism evidence="3 4">
    <name type="scientific">Acanthoscelides obtectus</name>
    <name type="common">Bean weevil</name>
    <name type="synonym">Bruchus obtectus</name>
    <dbReference type="NCBI Taxonomy" id="200917"/>
    <lineage>
        <taxon>Eukaryota</taxon>
        <taxon>Metazoa</taxon>
        <taxon>Ecdysozoa</taxon>
        <taxon>Arthropoda</taxon>
        <taxon>Hexapoda</taxon>
        <taxon>Insecta</taxon>
        <taxon>Pterygota</taxon>
        <taxon>Neoptera</taxon>
        <taxon>Endopterygota</taxon>
        <taxon>Coleoptera</taxon>
        <taxon>Polyphaga</taxon>
        <taxon>Cucujiformia</taxon>
        <taxon>Chrysomeloidea</taxon>
        <taxon>Chrysomelidae</taxon>
        <taxon>Bruchinae</taxon>
        <taxon>Bruchini</taxon>
        <taxon>Acanthoscelides</taxon>
    </lineage>
</organism>
<accession>A0A9P0JWG3</accession>
<gene>
    <name evidence="3" type="ORF">ACAOBT_LOCUS4782</name>
</gene>
<dbReference type="InterPro" id="IPR050863">
    <property type="entry name" value="CenT-Element_Derived"/>
</dbReference>
<dbReference type="Proteomes" id="UP001152888">
    <property type="component" value="Unassembled WGS sequence"/>
</dbReference>
<feature type="compositionally biased region" description="Polar residues" evidence="1">
    <location>
        <begin position="298"/>
        <end position="316"/>
    </location>
</feature>
<dbReference type="GO" id="GO:0003677">
    <property type="term" value="F:DNA binding"/>
    <property type="evidence" value="ECO:0007669"/>
    <property type="project" value="TreeGrafter"/>
</dbReference>
<dbReference type="PANTHER" id="PTHR19303">
    <property type="entry name" value="TRANSPOSON"/>
    <property type="match status" value="1"/>
</dbReference>
<reference evidence="3" key="1">
    <citation type="submission" date="2022-03" db="EMBL/GenBank/DDBJ databases">
        <authorList>
            <person name="Sayadi A."/>
        </authorList>
    </citation>
    <scope>NUCLEOTIDE SEQUENCE</scope>
</reference>
<dbReference type="GO" id="GO:0005634">
    <property type="term" value="C:nucleus"/>
    <property type="evidence" value="ECO:0007669"/>
    <property type="project" value="TreeGrafter"/>
</dbReference>
<protein>
    <recommendedName>
        <fullName evidence="2">DDE-1 domain-containing protein</fullName>
    </recommendedName>
</protein>
<feature type="region of interest" description="Disordered" evidence="1">
    <location>
        <begin position="298"/>
        <end position="330"/>
    </location>
</feature>
<proteinExistence type="predicted"/>
<dbReference type="Pfam" id="PF03184">
    <property type="entry name" value="DDE_1"/>
    <property type="match status" value="1"/>
</dbReference>
<keyword evidence="4" id="KW-1185">Reference proteome</keyword>
<evidence type="ECO:0000259" key="2">
    <source>
        <dbReference type="Pfam" id="PF03184"/>
    </source>
</evidence>
<dbReference type="OrthoDB" id="8187571at2759"/>
<name>A0A9P0JWG3_ACAOB</name>
<feature type="compositionally biased region" description="Polar residues" evidence="1">
    <location>
        <begin position="268"/>
        <end position="277"/>
    </location>
</feature>
<feature type="region of interest" description="Disordered" evidence="1">
    <location>
        <begin position="256"/>
        <end position="285"/>
    </location>
</feature>
<evidence type="ECO:0000313" key="4">
    <source>
        <dbReference type="Proteomes" id="UP001152888"/>
    </source>
</evidence>
<feature type="region of interest" description="Disordered" evidence="1">
    <location>
        <begin position="345"/>
        <end position="365"/>
    </location>
</feature>
<comment type="caution">
    <text evidence="3">The sequence shown here is derived from an EMBL/GenBank/DDBJ whole genome shotgun (WGS) entry which is preliminary data.</text>
</comment>